<evidence type="ECO:0000256" key="1">
    <source>
        <dbReference type="ARBA" id="ARBA00009196"/>
    </source>
</evidence>
<organism evidence="14 15">
    <name type="scientific">Caenorhabditis briggsae</name>
    <dbReference type="NCBI Taxonomy" id="6238"/>
    <lineage>
        <taxon>Eukaryota</taxon>
        <taxon>Metazoa</taxon>
        <taxon>Ecdysozoa</taxon>
        <taxon>Nematoda</taxon>
        <taxon>Chromadorea</taxon>
        <taxon>Rhabditida</taxon>
        <taxon>Rhabditina</taxon>
        <taxon>Rhabditomorpha</taxon>
        <taxon>Rhabditoidea</taxon>
        <taxon>Rhabditidae</taxon>
        <taxon>Peloderinae</taxon>
        <taxon>Caenorhabditis</taxon>
    </lineage>
</organism>
<dbReference type="InterPro" id="IPR011009">
    <property type="entry name" value="Kinase-like_dom_sf"/>
</dbReference>
<dbReference type="Gene3D" id="3.30.200.20">
    <property type="entry name" value="Phosphorylase Kinase, domain 1"/>
    <property type="match status" value="1"/>
</dbReference>
<keyword evidence="3" id="KW-0723">Serine/threonine-protein kinase</keyword>
<keyword evidence="6" id="KW-0547">Nucleotide-binding</keyword>
<dbReference type="GO" id="GO:0005524">
    <property type="term" value="F:ATP binding"/>
    <property type="evidence" value="ECO:0007669"/>
    <property type="project" value="UniProtKB-KW"/>
</dbReference>
<dbReference type="Proteomes" id="UP000827892">
    <property type="component" value="Chromosome I"/>
</dbReference>
<dbReference type="Pfam" id="PF01163">
    <property type="entry name" value="RIO1"/>
    <property type="match status" value="1"/>
</dbReference>
<dbReference type="PANTHER" id="PTHR45723">
    <property type="entry name" value="SERINE/THREONINE-PROTEIN KINASE RIO1"/>
    <property type="match status" value="1"/>
</dbReference>
<evidence type="ECO:0000256" key="11">
    <source>
        <dbReference type="ARBA" id="ARBA00048679"/>
    </source>
</evidence>
<protein>
    <recommendedName>
        <fullName evidence="2">non-specific serine/threonine protein kinase</fullName>
        <ecNumber evidence="2">2.7.11.1</ecNumber>
    </recommendedName>
</protein>
<dbReference type="GO" id="GO:0046872">
    <property type="term" value="F:metal ion binding"/>
    <property type="evidence" value="ECO:0007669"/>
    <property type="project" value="UniProtKB-KW"/>
</dbReference>
<comment type="catalytic activity">
    <reaction evidence="10">
        <text>L-threonyl-[protein] + ATP = O-phospho-L-threonyl-[protein] + ADP + H(+)</text>
        <dbReference type="Rhea" id="RHEA:46608"/>
        <dbReference type="Rhea" id="RHEA-COMP:11060"/>
        <dbReference type="Rhea" id="RHEA-COMP:11605"/>
        <dbReference type="ChEBI" id="CHEBI:15378"/>
        <dbReference type="ChEBI" id="CHEBI:30013"/>
        <dbReference type="ChEBI" id="CHEBI:30616"/>
        <dbReference type="ChEBI" id="CHEBI:61977"/>
        <dbReference type="ChEBI" id="CHEBI:456216"/>
        <dbReference type="EC" id="2.7.11.1"/>
    </reaction>
</comment>
<feature type="compositionally biased region" description="Acidic residues" evidence="12">
    <location>
        <begin position="72"/>
        <end position="81"/>
    </location>
</feature>
<dbReference type="FunFam" id="1.10.510.10:FF:001028">
    <property type="entry name" value="Serine/threonine-protein kinase RIO1"/>
    <property type="match status" value="1"/>
</dbReference>
<accession>A0AAE9DS34</accession>
<dbReference type="FunFam" id="3.30.200.20:FF:000403">
    <property type="entry name" value="Serine/threonine-protein kinase RIO1"/>
    <property type="match status" value="1"/>
</dbReference>
<evidence type="ECO:0000256" key="6">
    <source>
        <dbReference type="ARBA" id="ARBA00022741"/>
    </source>
</evidence>
<evidence type="ECO:0000256" key="7">
    <source>
        <dbReference type="ARBA" id="ARBA00022777"/>
    </source>
</evidence>
<evidence type="ECO:0000256" key="5">
    <source>
        <dbReference type="ARBA" id="ARBA00022723"/>
    </source>
</evidence>
<evidence type="ECO:0000256" key="3">
    <source>
        <dbReference type="ARBA" id="ARBA00022527"/>
    </source>
</evidence>
<feature type="domain" description="RIO kinase" evidence="13">
    <location>
        <begin position="138"/>
        <end position="373"/>
    </location>
</feature>
<comment type="similarity">
    <text evidence="1">Belongs to the protein kinase superfamily. RIO-type Ser/Thr kinase family.</text>
</comment>
<reference evidence="14 15" key="1">
    <citation type="submission" date="2022-05" db="EMBL/GenBank/DDBJ databases">
        <title>Chromosome-level reference genomes for two strains of Caenorhabditis briggsae: an improved platform for comparative genomics.</title>
        <authorList>
            <person name="Stevens L."/>
            <person name="Andersen E.C."/>
        </authorList>
    </citation>
    <scope>NUCLEOTIDE SEQUENCE [LARGE SCALE GENOMIC DNA]</scope>
    <source>
        <strain evidence="14">QX1410_ONT</strain>
        <tissue evidence="14">Whole-organism</tissue>
    </source>
</reference>
<evidence type="ECO:0000256" key="9">
    <source>
        <dbReference type="ARBA" id="ARBA00022842"/>
    </source>
</evidence>
<dbReference type="EMBL" id="CP090891">
    <property type="protein sequence ID" value="ULU10273.1"/>
    <property type="molecule type" value="Genomic_DNA"/>
</dbReference>
<dbReference type="SMART" id="SM00090">
    <property type="entry name" value="RIO"/>
    <property type="match status" value="1"/>
</dbReference>
<proteinExistence type="inferred from homology"/>
<dbReference type="InterPro" id="IPR018934">
    <property type="entry name" value="RIO_dom"/>
</dbReference>
<keyword evidence="4" id="KW-0808">Transferase</keyword>
<evidence type="ECO:0000256" key="2">
    <source>
        <dbReference type="ARBA" id="ARBA00012513"/>
    </source>
</evidence>
<evidence type="ECO:0000313" key="14">
    <source>
        <dbReference type="EMBL" id="ULU10273.1"/>
    </source>
</evidence>
<dbReference type="SUPFAM" id="SSF56112">
    <property type="entry name" value="Protein kinase-like (PK-like)"/>
    <property type="match status" value="1"/>
</dbReference>
<dbReference type="GO" id="GO:0004674">
    <property type="term" value="F:protein serine/threonine kinase activity"/>
    <property type="evidence" value="ECO:0007669"/>
    <property type="project" value="UniProtKB-KW"/>
</dbReference>
<feature type="region of interest" description="Disordered" evidence="12">
    <location>
        <begin position="50"/>
        <end position="81"/>
    </location>
</feature>
<comment type="catalytic activity">
    <reaction evidence="11">
        <text>L-seryl-[protein] + ATP = O-phospho-L-seryl-[protein] + ADP + H(+)</text>
        <dbReference type="Rhea" id="RHEA:17989"/>
        <dbReference type="Rhea" id="RHEA-COMP:9863"/>
        <dbReference type="Rhea" id="RHEA-COMP:11604"/>
        <dbReference type="ChEBI" id="CHEBI:15378"/>
        <dbReference type="ChEBI" id="CHEBI:29999"/>
        <dbReference type="ChEBI" id="CHEBI:30616"/>
        <dbReference type="ChEBI" id="CHEBI:83421"/>
        <dbReference type="ChEBI" id="CHEBI:456216"/>
        <dbReference type="EC" id="2.7.11.1"/>
    </reaction>
</comment>
<dbReference type="AlphaFoldDB" id="A0AAE9DS34"/>
<dbReference type="InterPro" id="IPR000687">
    <property type="entry name" value="RIO_kinase"/>
</dbReference>
<dbReference type="PROSITE" id="PS01245">
    <property type="entry name" value="RIO1"/>
    <property type="match status" value="1"/>
</dbReference>
<feature type="compositionally biased region" description="Basic and acidic residues" evidence="12">
    <location>
        <begin position="58"/>
        <end position="71"/>
    </location>
</feature>
<evidence type="ECO:0000256" key="4">
    <source>
        <dbReference type="ARBA" id="ARBA00022679"/>
    </source>
</evidence>
<dbReference type="Gene3D" id="1.10.510.10">
    <property type="entry name" value="Transferase(Phosphotransferase) domain 1"/>
    <property type="match status" value="1"/>
</dbReference>
<dbReference type="EC" id="2.7.11.1" evidence="2"/>
<name>A0AAE9DS34_CAEBR</name>
<dbReference type="InterPro" id="IPR018935">
    <property type="entry name" value="RIO_kinase_CS"/>
</dbReference>
<evidence type="ECO:0000256" key="12">
    <source>
        <dbReference type="SAM" id="MobiDB-lite"/>
    </source>
</evidence>
<keyword evidence="5" id="KW-0479">Metal-binding</keyword>
<evidence type="ECO:0000313" key="15">
    <source>
        <dbReference type="Proteomes" id="UP000827892"/>
    </source>
</evidence>
<evidence type="ECO:0000256" key="10">
    <source>
        <dbReference type="ARBA" id="ARBA00047899"/>
    </source>
</evidence>
<keyword evidence="8" id="KW-0067">ATP-binding</keyword>
<dbReference type="CDD" id="cd05147">
    <property type="entry name" value="RIO1_euk"/>
    <property type="match status" value="1"/>
</dbReference>
<keyword evidence="7" id="KW-0418">Kinase</keyword>
<keyword evidence="9" id="KW-0460">Magnesium</keyword>
<gene>
    <name evidence="14" type="ORF">L3Y34_014523</name>
</gene>
<evidence type="ECO:0000259" key="13">
    <source>
        <dbReference type="SMART" id="SM00090"/>
    </source>
</evidence>
<evidence type="ECO:0000256" key="8">
    <source>
        <dbReference type="ARBA" id="ARBA00022840"/>
    </source>
</evidence>
<sequence>MIEFTFIISSIRFPKRKYYYLSSGQNMDKVEQLNLNLQNILDDVDIDSAESSLDDEEVTKQEESIENRNTEEPDYSESDYEDDEDIVDFAEATGDFTKKLNAARSNAIGPNAARNRLTVDVERHADTSEDRKRKRVKDRADRATVEQVLDPRTRLVLFRLLQRGTLLNIDGCISTGKEANVYHATGTENDLAVKIYKTSILTFKDRERYVTGEFRYRHGYCKSNPRKMVAVWAEKEMRNLARMHEVGLPVPKPHMLKGHVLVMDFLGKDGWPAPLLKNANLSTEEAEPMYVGLVRDMRRLYRECKLVHADLSEFNMLVHDGKLWIIDVSQSVEQDHPHALEFLRMDCNNVNKFFRELGVKVLSVRRLFEVIVDPLMNVKEMETIIDEERVVVNSEDDALFMNAFIPHKLEHVLHFERDGKLAKDGVEANNPFQNIVSKIDLKGEGFGDEECCSDDDEENGKKAKIEKSCCEGRKAGSTQGKNSKTCEEACASTAYEVNVLLGFSLSTFSFIFYSFFSYSSVPSCSTLLSPDPAICTNPVDYQAMIIRSLSDDERQSTWVSIKLS</sequence>
<dbReference type="InterPro" id="IPR051272">
    <property type="entry name" value="RIO-type_Ser/Thr_kinase"/>
</dbReference>